<dbReference type="InterPro" id="IPR000631">
    <property type="entry name" value="CARKD"/>
</dbReference>
<evidence type="ECO:0000259" key="7">
    <source>
        <dbReference type="PROSITE" id="PS51383"/>
    </source>
</evidence>
<dbReference type="KEGG" id="rta:Rta_07760"/>
<dbReference type="HOGENOM" id="CLU_024853_2_2_4"/>
<feature type="domain" description="YjeF C-terminal" evidence="7">
    <location>
        <begin position="13"/>
        <end position="293"/>
    </location>
</feature>
<dbReference type="RefSeq" id="WP_013900090.1">
    <property type="nucleotide sequence ID" value="NC_015677.1"/>
</dbReference>
<dbReference type="STRING" id="365046.Rta_07760"/>
<dbReference type="GO" id="GO:0005524">
    <property type="term" value="F:ATP binding"/>
    <property type="evidence" value="ECO:0007669"/>
    <property type="project" value="UniProtKB-KW"/>
</dbReference>
<evidence type="ECO:0000313" key="9">
    <source>
        <dbReference type="Proteomes" id="UP000008385"/>
    </source>
</evidence>
<dbReference type="SUPFAM" id="SSF53613">
    <property type="entry name" value="Ribokinase-like"/>
    <property type="match status" value="1"/>
</dbReference>
<dbReference type="GO" id="GO:0052856">
    <property type="term" value="F:NAD(P)HX epimerase activity"/>
    <property type="evidence" value="ECO:0007669"/>
    <property type="project" value="TreeGrafter"/>
</dbReference>
<dbReference type="Pfam" id="PF01256">
    <property type="entry name" value="Carb_kinase"/>
    <property type="match status" value="1"/>
</dbReference>
<dbReference type="GO" id="GO:0052855">
    <property type="term" value="F:ADP-dependent NAD(P)H-hydrate dehydratase activity"/>
    <property type="evidence" value="ECO:0007669"/>
    <property type="project" value="UniProtKB-UniRule"/>
</dbReference>
<comment type="similarity">
    <text evidence="6">Belongs to the NnrD/CARKD family.</text>
</comment>
<accession>F5XXQ4</accession>
<feature type="binding site" evidence="6">
    <location>
        <position position="48"/>
    </location>
    <ligand>
        <name>(6S)-NADPHX</name>
        <dbReference type="ChEBI" id="CHEBI:64076"/>
    </ligand>
</feature>
<keyword evidence="1 6" id="KW-0547">Nucleotide-binding</keyword>
<proteinExistence type="inferred from homology"/>
<dbReference type="PROSITE" id="PS51383">
    <property type="entry name" value="YJEF_C_3"/>
    <property type="match status" value="1"/>
</dbReference>
<evidence type="ECO:0000256" key="1">
    <source>
        <dbReference type="ARBA" id="ARBA00022741"/>
    </source>
</evidence>
<reference evidence="8 9" key="2">
    <citation type="journal article" date="2011" name="PLoS ONE">
        <title>The Cyst-Dividing Bacterium Ramlibacter tataouinensis TTB310 Genome Reveals a Well-Stocked Toolbox for Adaptation to a Desert Environment.</title>
        <authorList>
            <person name="De Luca G."/>
            <person name="Barakat M."/>
            <person name="Ortet P."/>
            <person name="Fochesato S."/>
            <person name="Jourlin-Castelli C."/>
            <person name="Ansaldi M."/>
            <person name="Py B."/>
            <person name="Fichant G."/>
            <person name="Coutinho P.M."/>
            <person name="Voulhoux R."/>
            <person name="Bastien O."/>
            <person name="Marechal E."/>
            <person name="Henrissat B."/>
            <person name="Quentin Y."/>
            <person name="Noirot P."/>
            <person name="Filloux A."/>
            <person name="Mejean V."/>
            <person name="Dubow M.S."/>
            <person name="Barras F."/>
            <person name="Barbe V."/>
            <person name="Weissenbach J."/>
            <person name="Mihalcescu I."/>
            <person name="Vermeglio A."/>
            <person name="Achouak W."/>
            <person name="Heulin T."/>
        </authorList>
    </citation>
    <scope>NUCLEOTIDE SEQUENCE [LARGE SCALE GENOMIC DNA]</scope>
    <source>
        <strain evidence="9">ATCC BAA-407 / DSM 14655 / LMG 21543 / TTB310</strain>
    </source>
</reference>
<dbReference type="EMBL" id="CP000245">
    <property type="protein sequence ID" value="AEG91857.1"/>
    <property type="molecule type" value="Genomic_DNA"/>
</dbReference>
<evidence type="ECO:0000256" key="3">
    <source>
        <dbReference type="ARBA" id="ARBA00022857"/>
    </source>
</evidence>
<dbReference type="PATRIC" id="fig|365046.3.peg.796"/>
<protein>
    <recommendedName>
        <fullName evidence="6">ADP-dependent (S)-NAD(P)H-hydrate dehydratase</fullName>
        <ecNumber evidence="6">4.2.1.136</ecNumber>
    </recommendedName>
    <alternativeName>
        <fullName evidence="6">ADP-dependent NAD(P)HX dehydratase</fullName>
    </alternativeName>
</protein>
<keyword evidence="5 6" id="KW-0456">Lyase</keyword>
<evidence type="ECO:0000256" key="4">
    <source>
        <dbReference type="ARBA" id="ARBA00023027"/>
    </source>
</evidence>
<dbReference type="EC" id="4.2.1.136" evidence="6"/>
<reference evidence="9" key="1">
    <citation type="submission" date="2006-01" db="EMBL/GenBank/DDBJ databases">
        <title>Genome of the cyst-dividing bacterium Ramlibacter tataouinensis.</title>
        <authorList>
            <person name="Barakat M."/>
            <person name="Ortet P."/>
            <person name="De Luca G."/>
            <person name="Jourlin-Castelli C."/>
            <person name="Ansaldi M."/>
            <person name="Py B."/>
            <person name="Fichant G."/>
            <person name="Coutinho P."/>
            <person name="Voulhoux R."/>
            <person name="Bastien O."/>
            <person name="Roy S."/>
            <person name="Marechal E."/>
            <person name="Henrissat B."/>
            <person name="Quentin Y."/>
            <person name="Noirot P."/>
            <person name="Filloux A."/>
            <person name="Mejean V."/>
            <person name="DuBow M."/>
            <person name="Barras F."/>
            <person name="Heulin T."/>
        </authorList>
    </citation>
    <scope>NUCLEOTIDE SEQUENCE [LARGE SCALE GENOMIC DNA]</scope>
    <source>
        <strain evidence="9">ATCC BAA-407 / DSM 14655 / LMG 21543 / TTB310</strain>
    </source>
</reference>
<dbReference type="GO" id="GO:0046496">
    <property type="term" value="P:nicotinamide nucleotide metabolic process"/>
    <property type="evidence" value="ECO:0007669"/>
    <property type="project" value="UniProtKB-UniRule"/>
</dbReference>
<dbReference type="Proteomes" id="UP000008385">
    <property type="component" value="Chromosome"/>
</dbReference>
<dbReference type="CDD" id="cd01171">
    <property type="entry name" value="YXKO-related"/>
    <property type="match status" value="1"/>
</dbReference>
<name>F5XXQ4_RAMTT</name>
<evidence type="ECO:0000256" key="6">
    <source>
        <dbReference type="HAMAP-Rule" id="MF_01965"/>
    </source>
</evidence>
<keyword evidence="4 6" id="KW-0520">NAD</keyword>
<keyword evidence="3 6" id="KW-0521">NADP</keyword>
<comment type="catalytic activity">
    <reaction evidence="6">
        <text>(6S)-NADPHX + ADP = AMP + phosphate + NADPH + H(+)</text>
        <dbReference type="Rhea" id="RHEA:32235"/>
        <dbReference type="ChEBI" id="CHEBI:15378"/>
        <dbReference type="ChEBI" id="CHEBI:43474"/>
        <dbReference type="ChEBI" id="CHEBI:57783"/>
        <dbReference type="ChEBI" id="CHEBI:64076"/>
        <dbReference type="ChEBI" id="CHEBI:456215"/>
        <dbReference type="ChEBI" id="CHEBI:456216"/>
        <dbReference type="EC" id="4.2.1.136"/>
    </reaction>
</comment>
<dbReference type="Gene3D" id="3.40.1190.20">
    <property type="match status" value="1"/>
</dbReference>
<feature type="binding site" evidence="6">
    <location>
        <position position="167"/>
    </location>
    <ligand>
        <name>(6S)-NADPHX</name>
        <dbReference type="ChEBI" id="CHEBI:64076"/>
    </ligand>
</feature>
<dbReference type="PANTHER" id="PTHR12592:SF0">
    <property type="entry name" value="ATP-DEPENDENT (S)-NAD(P)H-HYDRATE DEHYDRATASE"/>
    <property type="match status" value="1"/>
</dbReference>
<gene>
    <name evidence="6" type="primary">nnrD</name>
    <name evidence="8" type="ordered locus">Rta_07760</name>
</gene>
<comment type="subunit">
    <text evidence="6">Homotetramer.</text>
</comment>
<sequence>MSRNAPQPATLDAQALRGWPLPALADDADKEARGRILVVAGSREIPGAAVLAATAALRAGAGKLVIATGASVAQPMAFAMPEARVIALPETPGGGFQAGSAQLLADTAAAAQSVLVGPGLMDAQATCDFVQALLPRLAGRPVVLDAGAMDVLQRQQRLAEPVLLTPHAGEMAHLSGLDKDEVLRDPLSAALAAARRWNAVVALKGPVTVIATPDGRAWRHQGGNCGLATSGSGDTLAGLVAGLAARGADLVQACAWGVVLHAQAGERLAARRGAVGFLARELPDEMLAALNALQA</sequence>
<comment type="cofactor">
    <cofactor evidence="6">
        <name>Mg(2+)</name>
        <dbReference type="ChEBI" id="CHEBI:18420"/>
    </cofactor>
</comment>
<dbReference type="HAMAP" id="MF_01965">
    <property type="entry name" value="NADHX_dehydratase"/>
    <property type="match status" value="1"/>
</dbReference>
<keyword evidence="9" id="KW-1185">Reference proteome</keyword>
<keyword evidence="2 6" id="KW-0067">ATP-binding</keyword>
<comment type="function">
    <text evidence="6">Catalyzes the dehydration of the S-form of NAD(P)HX at the expense of ADP, which is converted to AMP. Together with NAD(P)HX epimerase, which catalyzes the epimerization of the S- and R-forms, the enzyme allows the repair of both epimers of NAD(P)HX, a damaged form of NAD(P)H that is a result of enzymatic or heat-dependent hydration.</text>
</comment>
<organism evidence="8 9">
    <name type="scientific">Ramlibacter tataouinensis (strain ATCC BAA-407 / DSM 14655 / LMG 21543 / TTB310)</name>
    <dbReference type="NCBI Taxonomy" id="365046"/>
    <lineage>
        <taxon>Bacteria</taxon>
        <taxon>Pseudomonadati</taxon>
        <taxon>Pseudomonadota</taxon>
        <taxon>Betaproteobacteria</taxon>
        <taxon>Burkholderiales</taxon>
        <taxon>Comamonadaceae</taxon>
        <taxon>Ramlibacter</taxon>
    </lineage>
</organism>
<dbReference type="eggNOG" id="COG0063">
    <property type="taxonomic scope" value="Bacteria"/>
</dbReference>
<comment type="catalytic activity">
    <reaction evidence="6">
        <text>(6S)-NADHX + ADP = AMP + phosphate + NADH + H(+)</text>
        <dbReference type="Rhea" id="RHEA:32223"/>
        <dbReference type="ChEBI" id="CHEBI:15378"/>
        <dbReference type="ChEBI" id="CHEBI:43474"/>
        <dbReference type="ChEBI" id="CHEBI:57945"/>
        <dbReference type="ChEBI" id="CHEBI:64074"/>
        <dbReference type="ChEBI" id="CHEBI:456215"/>
        <dbReference type="ChEBI" id="CHEBI:456216"/>
        <dbReference type="EC" id="4.2.1.136"/>
    </reaction>
</comment>
<dbReference type="OrthoDB" id="9806925at2"/>
<feature type="binding site" evidence="6">
    <location>
        <position position="233"/>
    </location>
    <ligand>
        <name>AMP</name>
        <dbReference type="ChEBI" id="CHEBI:456215"/>
    </ligand>
</feature>
<dbReference type="GO" id="GO:0110051">
    <property type="term" value="P:metabolite repair"/>
    <property type="evidence" value="ECO:0007669"/>
    <property type="project" value="TreeGrafter"/>
</dbReference>
<dbReference type="InterPro" id="IPR029056">
    <property type="entry name" value="Ribokinase-like"/>
</dbReference>
<evidence type="ECO:0000256" key="5">
    <source>
        <dbReference type="ARBA" id="ARBA00023239"/>
    </source>
</evidence>
<evidence type="ECO:0000313" key="8">
    <source>
        <dbReference type="EMBL" id="AEG91857.1"/>
    </source>
</evidence>
<dbReference type="NCBIfam" id="TIGR00196">
    <property type="entry name" value="yjeF_cterm"/>
    <property type="match status" value="1"/>
</dbReference>
<feature type="binding site" evidence="6">
    <location>
        <begin position="204"/>
        <end position="208"/>
    </location>
    <ligand>
        <name>AMP</name>
        <dbReference type="ChEBI" id="CHEBI:456215"/>
    </ligand>
</feature>
<dbReference type="AlphaFoldDB" id="F5XXQ4"/>
<feature type="binding site" evidence="6">
    <location>
        <position position="119"/>
    </location>
    <ligand>
        <name>(6S)-NADPHX</name>
        <dbReference type="ChEBI" id="CHEBI:64076"/>
    </ligand>
</feature>
<dbReference type="PANTHER" id="PTHR12592">
    <property type="entry name" value="ATP-DEPENDENT (S)-NAD(P)H-HYDRATE DEHYDRATASE FAMILY MEMBER"/>
    <property type="match status" value="1"/>
</dbReference>
<feature type="binding site" evidence="6">
    <location>
        <position position="234"/>
    </location>
    <ligand>
        <name>(6S)-NADPHX</name>
        <dbReference type="ChEBI" id="CHEBI:64076"/>
    </ligand>
</feature>
<evidence type="ECO:0000256" key="2">
    <source>
        <dbReference type="ARBA" id="ARBA00022840"/>
    </source>
</evidence>